<dbReference type="Gene3D" id="1.10.10.1320">
    <property type="entry name" value="Anti-sigma factor, zinc-finger domain"/>
    <property type="match status" value="1"/>
</dbReference>
<dbReference type="Proteomes" id="UP000289708">
    <property type="component" value="Unassembled WGS sequence"/>
</dbReference>
<dbReference type="OrthoDB" id="7187254at2"/>
<organism evidence="1 2">
    <name type="scientific">Hansschlegelia zhihuaiae</name>
    <dbReference type="NCBI Taxonomy" id="405005"/>
    <lineage>
        <taxon>Bacteria</taxon>
        <taxon>Pseudomonadati</taxon>
        <taxon>Pseudomonadota</taxon>
        <taxon>Alphaproteobacteria</taxon>
        <taxon>Hyphomicrobiales</taxon>
        <taxon>Methylopilaceae</taxon>
        <taxon>Hansschlegelia</taxon>
    </lineage>
</organism>
<sequence>MSSVRPISEDDLHAYIDGALDGARRAEVEAYLAENPEVAKRVQGLAEQRTMLKRAFDPIAQEPVPPELSISRMIEARRRPASFSSWRSMAAAAALLAVGAGGGWYGRAAVDGAPVGIAALAQEASDSFATFASDRGRPVEIKAEDSASLIRWVSNRLKRPVLAPDLASSGYRFMGGRVVPTPHGPAGMFMYDDDRGSRIVMLTRPMAAEKDRPVARQPGGDIARFAWAEGGMGYSLVGDVAPDVLSPLAQQISKQINET</sequence>
<evidence type="ECO:0000313" key="2">
    <source>
        <dbReference type="Proteomes" id="UP000289708"/>
    </source>
</evidence>
<dbReference type="RefSeq" id="WP_128778452.1">
    <property type="nucleotide sequence ID" value="NZ_RYFI01000016.1"/>
</dbReference>
<accession>A0A4Q0MDJ7</accession>
<reference evidence="1 2" key="1">
    <citation type="submission" date="2018-12" db="EMBL/GenBank/DDBJ databases">
        <title>bacterium Hansschlegelia zhihuaiae S113.</title>
        <authorList>
            <person name="He J."/>
        </authorList>
    </citation>
    <scope>NUCLEOTIDE SEQUENCE [LARGE SCALE GENOMIC DNA]</scope>
    <source>
        <strain evidence="1 2">S 113</strain>
    </source>
</reference>
<dbReference type="EMBL" id="RYFI01000016">
    <property type="protein sequence ID" value="RXF70886.1"/>
    <property type="molecule type" value="Genomic_DNA"/>
</dbReference>
<dbReference type="InterPro" id="IPR041916">
    <property type="entry name" value="Anti_sigma_zinc_sf"/>
</dbReference>
<gene>
    <name evidence="1" type="ORF">EK403_15860</name>
</gene>
<keyword evidence="2" id="KW-1185">Reference proteome</keyword>
<evidence type="ECO:0000313" key="1">
    <source>
        <dbReference type="EMBL" id="RXF70886.1"/>
    </source>
</evidence>
<name>A0A4Q0MDJ7_9HYPH</name>
<proteinExistence type="predicted"/>
<protein>
    <submittedName>
        <fullName evidence="1">Anti-sigma factor</fullName>
    </submittedName>
</protein>
<comment type="caution">
    <text evidence="1">The sequence shown here is derived from an EMBL/GenBank/DDBJ whole genome shotgun (WGS) entry which is preliminary data.</text>
</comment>
<dbReference type="AlphaFoldDB" id="A0A4Q0MDJ7"/>